<evidence type="ECO:0000256" key="1">
    <source>
        <dbReference type="SAM" id="Coils"/>
    </source>
</evidence>
<feature type="region of interest" description="Disordered" evidence="2">
    <location>
        <begin position="144"/>
        <end position="220"/>
    </location>
</feature>
<evidence type="ECO:0000313" key="4">
    <source>
        <dbReference type="EMBL" id="RSL58800.1"/>
    </source>
</evidence>
<protein>
    <submittedName>
        <fullName evidence="4">Uncharacterized protein</fullName>
    </submittedName>
</protein>
<dbReference type="EMBL" id="NKCL01000621">
    <property type="protein sequence ID" value="RSL58800.1"/>
    <property type="molecule type" value="Genomic_DNA"/>
</dbReference>
<accession>A0A428Q0E4</accession>
<feature type="compositionally biased region" description="Low complexity" evidence="2">
    <location>
        <begin position="287"/>
        <end position="309"/>
    </location>
</feature>
<keyword evidence="1" id="KW-0175">Coiled coil</keyword>
<sequence>MEGSETLVWKIAFSLSLALAGALALICGCLVGGRHSKGESRQNAERFAQVLKHQAELWKEEREKREKEYELRLEEQRRKNVAWEQNSELRDDMNDVMEENRLLGEQKDELTRRSERLQSEVNRLKMANDGLAVQIAHARWAKPETVVEPETERPRGQVRFSPTLTGSGLPPGSTCSLEDAVKRGLDGESEPGTEPETERPRSKVRFSPTLIGSGLPPGSTCSLEDAIKRGPYREFEPETGLETVVEQETAVEPETERPCSKGRFSPTLIGSGLPPGSTCSLEDAIKSGLDSDSSRSDSSYPSFPSMSSDSEADTPSRTALPLSPLDNDQLSSTSRSTNSMMTMGGILPGPSQRQTWTEQPVPPLPENDIWKPASPG</sequence>
<feature type="compositionally biased region" description="Low complexity" evidence="2">
    <location>
        <begin position="331"/>
        <end position="343"/>
    </location>
</feature>
<reference evidence="4 5" key="1">
    <citation type="submission" date="2017-06" db="EMBL/GenBank/DDBJ databases">
        <title>Comparative genomic analysis of Ambrosia Fusariam Clade fungi.</title>
        <authorList>
            <person name="Stajich J.E."/>
            <person name="Carrillo J."/>
            <person name="Kijimoto T."/>
            <person name="Eskalen A."/>
            <person name="O'Donnell K."/>
            <person name="Kasson M."/>
        </authorList>
    </citation>
    <scope>NUCLEOTIDE SEQUENCE [LARGE SCALE GENOMIC DNA]</scope>
    <source>
        <strain evidence="4 5">NRRL62606</strain>
    </source>
</reference>
<keyword evidence="3" id="KW-1133">Transmembrane helix</keyword>
<evidence type="ECO:0000313" key="5">
    <source>
        <dbReference type="Proteomes" id="UP000287972"/>
    </source>
</evidence>
<evidence type="ECO:0000256" key="3">
    <source>
        <dbReference type="SAM" id="Phobius"/>
    </source>
</evidence>
<name>A0A428Q0E4_9HYPO</name>
<keyword evidence="3" id="KW-0812">Transmembrane</keyword>
<organism evidence="4 5">
    <name type="scientific">Fusarium floridanum</name>
    <dbReference type="NCBI Taxonomy" id="1325733"/>
    <lineage>
        <taxon>Eukaryota</taxon>
        <taxon>Fungi</taxon>
        <taxon>Dikarya</taxon>
        <taxon>Ascomycota</taxon>
        <taxon>Pezizomycotina</taxon>
        <taxon>Sordariomycetes</taxon>
        <taxon>Hypocreomycetidae</taxon>
        <taxon>Hypocreales</taxon>
        <taxon>Nectriaceae</taxon>
        <taxon>Fusarium</taxon>
        <taxon>Fusarium solani species complex</taxon>
    </lineage>
</organism>
<feature type="coiled-coil region" evidence="1">
    <location>
        <begin position="48"/>
        <end position="127"/>
    </location>
</feature>
<feature type="transmembrane region" description="Helical" evidence="3">
    <location>
        <begin position="12"/>
        <end position="33"/>
    </location>
</feature>
<dbReference type="Proteomes" id="UP000287972">
    <property type="component" value="Unassembled WGS sequence"/>
</dbReference>
<keyword evidence="3" id="KW-0472">Membrane</keyword>
<proteinExistence type="predicted"/>
<gene>
    <name evidence="4" type="ORF">CEP51_014020</name>
</gene>
<keyword evidence="5" id="KW-1185">Reference proteome</keyword>
<feature type="region of interest" description="Disordered" evidence="2">
    <location>
        <begin position="234"/>
        <end position="376"/>
    </location>
</feature>
<comment type="caution">
    <text evidence="4">The sequence shown here is derived from an EMBL/GenBank/DDBJ whole genome shotgun (WGS) entry which is preliminary data.</text>
</comment>
<evidence type="ECO:0000256" key="2">
    <source>
        <dbReference type="SAM" id="MobiDB-lite"/>
    </source>
</evidence>
<dbReference type="AlphaFoldDB" id="A0A428Q0E4"/>